<feature type="region of interest" description="Disordered" evidence="1">
    <location>
        <begin position="1"/>
        <end position="105"/>
    </location>
</feature>
<feature type="compositionally biased region" description="Basic and acidic residues" evidence="1">
    <location>
        <begin position="76"/>
        <end position="87"/>
    </location>
</feature>
<accession>A0AAE1FLB0</accession>
<dbReference type="Proteomes" id="UP001286313">
    <property type="component" value="Unassembled WGS sequence"/>
</dbReference>
<name>A0AAE1FLB0_PETCI</name>
<reference evidence="3" key="1">
    <citation type="submission" date="2023-10" db="EMBL/GenBank/DDBJ databases">
        <title>Genome assemblies of two species of porcelain crab, Petrolisthes cinctipes and Petrolisthes manimaculis (Anomura: Porcellanidae).</title>
        <authorList>
            <person name="Angst P."/>
        </authorList>
    </citation>
    <scope>NUCLEOTIDE SEQUENCE</scope>
    <source>
        <strain evidence="3">PB745_01</strain>
        <tissue evidence="3">Gill</tissue>
    </source>
</reference>
<feature type="compositionally biased region" description="Pro residues" evidence="1">
    <location>
        <begin position="30"/>
        <end position="45"/>
    </location>
</feature>
<evidence type="ECO:0000313" key="3">
    <source>
        <dbReference type="EMBL" id="KAK3875756.1"/>
    </source>
</evidence>
<gene>
    <name evidence="3" type="ORF">Pcinc_019395</name>
</gene>
<sequence>MCLTLTHAQEGEDRATPAPTETGKLQDEQPLPPPVPSPTSDPVPAPDTFHIPTRSTTRQSLPVQTRTKQQQQQTRQRPDQLHRDSEGTRWTPETPRSEDPINLRSGSEEIGREVALLQSYHGEHHDPYYGGTRPVAMERRVLLWLIVAFLIIVSIIALVLLAIIFRLKMAIECLVQKICCNQTLCCN</sequence>
<feature type="compositionally biased region" description="Low complexity" evidence="1">
    <location>
        <begin position="64"/>
        <end position="75"/>
    </location>
</feature>
<comment type="caution">
    <text evidence="3">The sequence shown here is derived from an EMBL/GenBank/DDBJ whole genome shotgun (WGS) entry which is preliminary data.</text>
</comment>
<dbReference type="EMBL" id="JAWQEG010001922">
    <property type="protein sequence ID" value="KAK3875756.1"/>
    <property type="molecule type" value="Genomic_DNA"/>
</dbReference>
<feature type="transmembrane region" description="Helical" evidence="2">
    <location>
        <begin position="141"/>
        <end position="165"/>
    </location>
</feature>
<organism evidence="3 4">
    <name type="scientific">Petrolisthes cinctipes</name>
    <name type="common">Flat porcelain crab</name>
    <dbReference type="NCBI Taxonomy" id="88211"/>
    <lineage>
        <taxon>Eukaryota</taxon>
        <taxon>Metazoa</taxon>
        <taxon>Ecdysozoa</taxon>
        <taxon>Arthropoda</taxon>
        <taxon>Crustacea</taxon>
        <taxon>Multicrustacea</taxon>
        <taxon>Malacostraca</taxon>
        <taxon>Eumalacostraca</taxon>
        <taxon>Eucarida</taxon>
        <taxon>Decapoda</taxon>
        <taxon>Pleocyemata</taxon>
        <taxon>Anomura</taxon>
        <taxon>Galatheoidea</taxon>
        <taxon>Porcellanidae</taxon>
        <taxon>Petrolisthes</taxon>
    </lineage>
</organism>
<protein>
    <submittedName>
        <fullName evidence="3">Uncharacterized protein</fullName>
    </submittedName>
</protein>
<keyword evidence="2" id="KW-0472">Membrane</keyword>
<feature type="compositionally biased region" description="Polar residues" evidence="1">
    <location>
        <begin position="53"/>
        <end position="63"/>
    </location>
</feature>
<proteinExistence type="predicted"/>
<keyword evidence="2" id="KW-0812">Transmembrane</keyword>
<keyword evidence="4" id="KW-1185">Reference proteome</keyword>
<evidence type="ECO:0000256" key="1">
    <source>
        <dbReference type="SAM" id="MobiDB-lite"/>
    </source>
</evidence>
<evidence type="ECO:0000256" key="2">
    <source>
        <dbReference type="SAM" id="Phobius"/>
    </source>
</evidence>
<feature type="compositionally biased region" description="Basic and acidic residues" evidence="1">
    <location>
        <begin position="95"/>
        <end position="105"/>
    </location>
</feature>
<keyword evidence="2" id="KW-1133">Transmembrane helix</keyword>
<dbReference type="AlphaFoldDB" id="A0AAE1FLB0"/>
<evidence type="ECO:0000313" key="4">
    <source>
        <dbReference type="Proteomes" id="UP001286313"/>
    </source>
</evidence>